<protein>
    <submittedName>
        <fullName evidence="1">Uncharacterized protein</fullName>
    </submittedName>
</protein>
<proteinExistence type="predicted"/>
<dbReference type="HOGENOM" id="CLU_1256489_0_0_1"/>
<keyword evidence="2" id="KW-1185">Reference proteome</keyword>
<dbReference type="OrthoDB" id="2681421at2759"/>
<organism evidence="1 2">
    <name type="scientific">Pisolithus tinctorius Marx 270</name>
    <dbReference type="NCBI Taxonomy" id="870435"/>
    <lineage>
        <taxon>Eukaryota</taxon>
        <taxon>Fungi</taxon>
        <taxon>Dikarya</taxon>
        <taxon>Basidiomycota</taxon>
        <taxon>Agaricomycotina</taxon>
        <taxon>Agaricomycetes</taxon>
        <taxon>Agaricomycetidae</taxon>
        <taxon>Boletales</taxon>
        <taxon>Sclerodermatineae</taxon>
        <taxon>Pisolithaceae</taxon>
        <taxon>Pisolithus</taxon>
    </lineage>
</organism>
<dbReference type="EMBL" id="KN831995">
    <property type="protein sequence ID" value="KIO00493.1"/>
    <property type="molecule type" value="Genomic_DNA"/>
</dbReference>
<sequence length="220" mass="24339">MSPITRGMARKGIKRYAPYNLRSRGPNQTFLDLSSLPSVPRTPVRLPNVASARAGVPALPPPIRAAEGNPLANANEFICPDVRKAIQDGVWPEVVGYGIKLRFVRDCLELAKAVDEEEKNMLRALEAGVVISRERLDMFGQGAVNCVEQPLWNRSHQTHAQLFSPLLWNKAGDINVLHLFSTNPHPELPLRRLPCLPTTSSLSHFSFICVQFFLPSVIGG</sequence>
<gene>
    <name evidence="1" type="ORF">M404DRAFT_29408</name>
</gene>
<evidence type="ECO:0000313" key="2">
    <source>
        <dbReference type="Proteomes" id="UP000054217"/>
    </source>
</evidence>
<dbReference type="AlphaFoldDB" id="A0A0C3IUF4"/>
<dbReference type="Proteomes" id="UP000054217">
    <property type="component" value="Unassembled WGS sequence"/>
</dbReference>
<name>A0A0C3IUF4_PISTI</name>
<reference evidence="1 2" key="1">
    <citation type="submission" date="2014-04" db="EMBL/GenBank/DDBJ databases">
        <authorList>
            <consortium name="DOE Joint Genome Institute"/>
            <person name="Kuo A."/>
            <person name="Kohler A."/>
            <person name="Costa M.D."/>
            <person name="Nagy L.G."/>
            <person name="Floudas D."/>
            <person name="Copeland A."/>
            <person name="Barry K.W."/>
            <person name="Cichocki N."/>
            <person name="Veneault-Fourrey C."/>
            <person name="LaButti K."/>
            <person name="Lindquist E.A."/>
            <person name="Lipzen A."/>
            <person name="Lundell T."/>
            <person name="Morin E."/>
            <person name="Murat C."/>
            <person name="Sun H."/>
            <person name="Tunlid A."/>
            <person name="Henrissat B."/>
            <person name="Grigoriev I.V."/>
            <person name="Hibbett D.S."/>
            <person name="Martin F."/>
            <person name="Nordberg H.P."/>
            <person name="Cantor M.N."/>
            <person name="Hua S.X."/>
        </authorList>
    </citation>
    <scope>NUCLEOTIDE SEQUENCE [LARGE SCALE GENOMIC DNA]</scope>
    <source>
        <strain evidence="1 2">Marx 270</strain>
    </source>
</reference>
<reference evidence="2" key="2">
    <citation type="submission" date="2015-01" db="EMBL/GenBank/DDBJ databases">
        <title>Evolutionary Origins and Diversification of the Mycorrhizal Mutualists.</title>
        <authorList>
            <consortium name="DOE Joint Genome Institute"/>
            <consortium name="Mycorrhizal Genomics Consortium"/>
            <person name="Kohler A."/>
            <person name="Kuo A."/>
            <person name="Nagy L.G."/>
            <person name="Floudas D."/>
            <person name="Copeland A."/>
            <person name="Barry K.W."/>
            <person name="Cichocki N."/>
            <person name="Veneault-Fourrey C."/>
            <person name="LaButti K."/>
            <person name="Lindquist E.A."/>
            <person name="Lipzen A."/>
            <person name="Lundell T."/>
            <person name="Morin E."/>
            <person name="Murat C."/>
            <person name="Riley R."/>
            <person name="Ohm R."/>
            <person name="Sun H."/>
            <person name="Tunlid A."/>
            <person name="Henrissat B."/>
            <person name="Grigoriev I.V."/>
            <person name="Hibbett D.S."/>
            <person name="Martin F."/>
        </authorList>
    </citation>
    <scope>NUCLEOTIDE SEQUENCE [LARGE SCALE GENOMIC DNA]</scope>
    <source>
        <strain evidence="2">Marx 270</strain>
    </source>
</reference>
<dbReference type="InParanoid" id="A0A0C3IUF4"/>
<accession>A0A0C3IUF4</accession>
<evidence type="ECO:0000313" key="1">
    <source>
        <dbReference type="EMBL" id="KIO00493.1"/>
    </source>
</evidence>